<sequence length="65" mass="7969">MKEAAVIQARVAELKTNLLIIEQRTEEELKKHFRKRDKRLLHFLHKEKSVWEYAIQQLDWVLNQQ</sequence>
<dbReference type="EMBL" id="FPIZ01000008">
    <property type="protein sequence ID" value="SFW61478.1"/>
    <property type="molecule type" value="Genomic_DNA"/>
</dbReference>
<dbReference type="OrthoDB" id="680314at2"/>
<reference evidence="1 3" key="1">
    <citation type="submission" date="2016-11" db="EMBL/GenBank/DDBJ databases">
        <authorList>
            <person name="Jaros S."/>
            <person name="Januszkiewicz K."/>
            <person name="Wedrychowicz H."/>
        </authorList>
    </citation>
    <scope>NUCLEOTIDE SEQUENCE [LARGE SCALE GENOMIC DNA]</scope>
    <source>
        <strain evidence="1 3">DSM 784</strain>
    </source>
</reference>
<evidence type="ECO:0000313" key="4">
    <source>
        <dbReference type="Proteomes" id="UP001326715"/>
    </source>
</evidence>
<reference evidence="2 4" key="2">
    <citation type="submission" date="2023-11" db="EMBL/GenBank/DDBJ databases">
        <title>MicrobeMod: A computational toolkit for identifying prokaryotic methylation and restriction-modification with nanopore sequencing.</title>
        <authorList>
            <person name="Crits-Christoph A."/>
            <person name="Kang S.C."/>
            <person name="Lee H."/>
            <person name="Ostrov N."/>
        </authorList>
    </citation>
    <scope>NUCLEOTIDE SEQUENCE [LARGE SCALE GENOMIC DNA]</scope>
    <source>
        <strain evidence="2 4">ATCC 23090</strain>
    </source>
</reference>
<gene>
    <name evidence="1" type="ORF">SAMN05661012_02969</name>
    <name evidence="2" type="ORF">SR876_30735</name>
</gene>
<evidence type="ECO:0000313" key="3">
    <source>
        <dbReference type="Proteomes" id="UP000183788"/>
    </source>
</evidence>
<dbReference type="EMBL" id="CP140154">
    <property type="protein sequence ID" value="WQG89310.1"/>
    <property type="molecule type" value="Genomic_DNA"/>
</dbReference>
<keyword evidence="4" id="KW-1185">Reference proteome</keyword>
<evidence type="ECO:0000313" key="1">
    <source>
        <dbReference type="EMBL" id="SFW61478.1"/>
    </source>
</evidence>
<dbReference type="STRING" id="1004.SAMN05661012_02969"/>
<accession>A0A1K1QQC5</accession>
<dbReference type="Proteomes" id="UP001326715">
    <property type="component" value="Chromosome"/>
</dbReference>
<name>A0A1K1QQC5_9BACT</name>
<evidence type="ECO:0000313" key="2">
    <source>
        <dbReference type="EMBL" id="WQG89310.1"/>
    </source>
</evidence>
<organism evidence="1 3">
    <name type="scientific">Chitinophaga sancti</name>
    <dbReference type="NCBI Taxonomy" id="1004"/>
    <lineage>
        <taxon>Bacteria</taxon>
        <taxon>Pseudomonadati</taxon>
        <taxon>Bacteroidota</taxon>
        <taxon>Chitinophagia</taxon>
        <taxon>Chitinophagales</taxon>
        <taxon>Chitinophagaceae</taxon>
        <taxon>Chitinophaga</taxon>
    </lineage>
</organism>
<dbReference type="AlphaFoldDB" id="A0A1K1QQC5"/>
<dbReference type="Proteomes" id="UP000183788">
    <property type="component" value="Unassembled WGS sequence"/>
</dbReference>
<protein>
    <submittedName>
        <fullName evidence="1">Uncharacterized protein</fullName>
    </submittedName>
</protein>
<proteinExistence type="predicted"/>
<dbReference type="RefSeq" id="WP_072361476.1">
    <property type="nucleotide sequence ID" value="NZ_CBHWAX010000065.1"/>
</dbReference>